<feature type="signal peptide" evidence="1">
    <location>
        <begin position="1"/>
        <end position="25"/>
    </location>
</feature>
<name>A0A8T1YBU5_9BRAS</name>
<keyword evidence="1" id="KW-0732">Signal</keyword>
<comment type="caution">
    <text evidence="2">The sequence shown here is derived from an EMBL/GenBank/DDBJ whole genome shotgun (WGS) entry which is preliminary data.</text>
</comment>
<dbReference type="AlphaFoldDB" id="A0A8T1YBU5"/>
<gene>
    <name evidence="2" type="ORF">ISN45_Aa07g029790</name>
</gene>
<accession>A0A8T1YBU5</accession>
<sequence>MGFKNISSLVSVMVFALIVLPMISGQTGKNLQCFSGIACTNNDTCNDYCKPRNNNLGGVCLVGLNCCCCYVAVAESQESSISKNNNNVFITN</sequence>
<dbReference type="Proteomes" id="UP000694240">
    <property type="component" value="Chromosome 12"/>
</dbReference>
<evidence type="ECO:0000313" key="2">
    <source>
        <dbReference type="EMBL" id="KAG7543049.1"/>
    </source>
</evidence>
<evidence type="ECO:0008006" key="4">
    <source>
        <dbReference type="Google" id="ProtNLM"/>
    </source>
</evidence>
<keyword evidence="3" id="KW-1185">Reference proteome</keyword>
<proteinExistence type="predicted"/>
<protein>
    <recommendedName>
        <fullName evidence="4">Defensin-like protein</fullName>
    </recommendedName>
</protein>
<dbReference type="EMBL" id="JAEFBK010000012">
    <property type="protein sequence ID" value="KAG7543049.1"/>
    <property type="molecule type" value="Genomic_DNA"/>
</dbReference>
<evidence type="ECO:0000313" key="3">
    <source>
        <dbReference type="Proteomes" id="UP000694240"/>
    </source>
</evidence>
<feature type="chain" id="PRO_5035771089" description="Defensin-like protein" evidence="1">
    <location>
        <begin position="26"/>
        <end position="92"/>
    </location>
</feature>
<organism evidence="2 3">
    <name type="scientific">Arabidopsis thaliana x Arabidopsis arenosa</name>
    <dbReference type="NCBI Taxonomy" id="1240361"/>
    <lineage>
        <taxon>Eukaryota</taxon>
        <taxon>Viridiplantae</taxon>
        <taxon>Streptophyta</taxon>
        <taxon>Embryophyta</taxon>
        <taxon>Tracheophyta</taxon>
        <taxon>Spermatophyta</taxon>
        <taxon>Magnoliopsida</taxon>
        <taxon>eudicotyledons</taxon>
        <taxon>Gunneridae</taxon>
        <taxon>Pentapetalae</taxon>
        <taxon>rosids</taxon>
        <taxon>malvids</taxon>
        <taxon>Brassicales</taxon>
        <taxon>Brassicaceae</taxon>
        <taxon>Camelineae</taxon>
        <taxon>Arabidopsis</taxon>
    </lineage>
</organism>
<reference evidence="2 3" key="1">
    <citation type="submission" date="2020-12" db="EMBL/GenBank/DDBJ databases">
        <title>Concerted genomic and epigenomic changes stabilize Arabidopsis allopolyploids.</title>
        <authorList>
            <person name="Chen Z."/>
        </authorList>
    </citation>
    <scope>NUCLEOTIDE SEQUENCE [LARGE SCALE GENOMIC DNA]</scope>
    <source>
        <strain evidence="2">Allo738</strain>
        <tissue evidence="2">Leaf</tissue>
    </source>
</reference>
<evidence type="ECO:0000256" key="1">
    <source>
        <dbReference type="SAM" id="SignalP"/>
    </source>
</evidence>